<dbReference type="EMBL" id="JAMSKV010000011">
    <property type="protein sequence ID" value="MCQ8279268.1"/>
    <property type="molecule type" value="Genomic_DNA"/>
</dbReference>
<dbReference type="InterPro" id="IPR005180">
    <property type="entry name" value="DUF302"/>
</dbReference>
<reference evidence="2 3" key="1">
    <citation type="submission" date="2022-06" db="EMBL/GenBank/DDBJ databases">
        <title>Endosaccharibacter gen. nov., sp. nov., endophytic bacteria isolated from sugarcane.</title>
        <authorList>
            <person name="Pitiwittayakul N."/>
            <person name="Yukphan P."/>
            <person name="Charoenyingcharoen P."/>
            <person name="Tanasupawat S."/>
        </authorList>
    </citation>
    <scope>NUCLEOTIDE SEQUENCE [LARGE SCALE GENOMIC DNA]</scope>
    <source>
        <strain evidence="2 3">KSS8</strain>
    </source>
</reference>
<name>A0ABT1W8Q1_9PROT</name>
<dbReference type="InterPro" id="IPR035923">
    <property type="entry name" value="TT1751-like_sf"/>
</dbReference>
<gene>
    <name evidence="2" type="ORF">NFI95_12530</name>
</gene>
<sequence>MNRLIPLFLSASATVSAQAASGASPSQPSVLLTDASSVSRATGEVEVRTVSVQHVTIRSRHSFEEVRAKLEGMLPKLDPRLLEANEAESPQAVLQRLEKSAPLSIFSVRDHGRLLRSLGLPGQVVQYEIGNPLTASKMSRIRSSAALYAPIRVILRAERGGTAAFEYDSPASVFGQFHDGGIDVVARALDKELKDVLIAAAS</sequence>
<dbReference type="Proteomes" id="UP001524587">
    <property type="component" value="Unassembled WGS sequence"/>
</dbReference>
<proteinExistence type="predicted"/>
<feature type="chain" id="PRO_5046585211" evidence="1">
    <location>
        <begin position="20"/>
        <end position="202"/>
    </location>
</feature>
<keyword evidence="1" id="KW-0732">Signal</keyword>
<accession>A0ABT1W8Q1</accession>
<organism evidence="2 3">
    <name type="scientific">Endosaccharibacter trunci</name>
    <dbReference type="NCBI Taxonomy" id="2812733"/>
    <lineage>
        <taxon>Bacteria</taxon>
        <taxon>Pseudomonadati</taxon>
        <taxon>Pseudomonadota</taxon>
        <taxon>Alphaproteobacteria</taxon>
        <taxon>Acetobacterales</taxon>
        <taxon>Acetobacteraceae</taxon>
        <taxon>Endosaccharibacter</taxon>
    </lineage>
</organism>
<feature type="signal peptide" evidence="1">
    <location>
        <begin position="1"/>
        <end position="19"/>
    </location>
</feature>
<evidence type="ECO:0000313" key="3">
    <source>
        <dbReference type="Proteomes" id="UP001524587"/>
    </source>
</evidence>
<protein>
    <submittedName>
        <fullName evidence="2">DUF302 domain-containing protein</fullName>
    </submittedName>
</protein>
<evidence type="ECO:0000256" key="1">
    <source>
        <dbReference type="SAM" id="SignalP"/>
    </source>
</evidence>
<keyword evidence="3" id="KW-1185">Reference proteome</keyword>
<evidence type="ECO:0000313" key="2">
    <source>
        <dbReference type="EMBL" id="MCQ8279268.1"/>
    </source>
</evidence>
<dbReference type="RefSeq" id="WP_422864758.1">
    <property type="nucleotide sequence ID" value="NZ_JAMSKV010000011.1"/>
</dbReference>
<dbReference type="CDD" id="cd14797">
    <property type="entry name" value="DUF302"/>
    <property type="match status" value="1"/>
</dbReference>
<comment type="caution">
    <text evidence="2">The sequence shown here is derived from an EMBL/GenBank/DDBJ whole genome shotgun (WGS) entry which is preliminary data.</text>
</comment>
<dbReference type="Gene3D" id="3.30.310.70">
    <property type="entry name" value="TT1751-like domain"/>
    <property type="match status" value="1"/>
</dbReference>
<dbReference type="SUPFAM" id="SSF103247">
    <property type="entry name" value="TT1751-like"/>
    <property type="match status" value="1"/>
</dbReference>